<proteinExistence type="predicted"/>
<evidence type="ECO:0000313" key="1">
    <source>
        <dbReference type="EMBL" id="MVB00111.1"/>
    </source>
</evidence>
<name>A0A844QQ66_9HYPH</name>
<sequence>MKLTEAQRRNLEHVRDHGKPIPRSRAGFSCRVKGLTEFVWLRRSGIEISNSDYYALPMDARLQDGLERMVREQLTDAGRRALEERSCG</sequence>
<gene>
    <name evidence="1" type="ORF">GN330_22960</name>
</gene>
<reference evidence="1 2" key="1">
    <citation type="submission" date="2019-12" db="EMBL/GenBank/DDBJ databases">
        <title>Nitratireductor arenosus sp. nov., Isolated from sea sand, Jeju island, South Korea.</title>
        <authorList>
            <person name="Kim W."/>
        </authorList>
    </citation>
    <scope>NUCLEOTIDE SEQUENCE [LARGE SCALE GENOMIC DNA]</scope>
    <source>
        <strain evidence="1 2">CAU 1489</strain>
    </source>
</reference>
<dbReference type="EMBL" id="WPHG01000010">
    <property type="protein sequence ID" value="MVB00111.1"/>
    <property type="molecule type" value="Genomic_DNA"/>
</dbReference>
<dbReference type="AlphaFoldDB" id="A0A844QQ66"/>
<keyword evidence="2" id="KW-1185">Reference proteome</keyword>
<accession>A0A844QQ66</accession>
<evidence type="ECO:0000313" key="2">
    <source>
        <dbReference type="Proteomes" id="UP000463224"/>
    </source>
</evidence>
<comment type="caution">
    <text evidence="1">The sequence shown here is derived from an EMBL/GenBank/DDBJ whole genome shotgun (WGS) entry which is preliminary data.</text>
</comment>
<protein>
    <submittedName>
        <fullName evidence="1">Uncharacterized protein</fullName>
    </submittedName>
</protein>
<dbReference type="Proteomes" id="UP000463224">
    <property type="component" value="Unassembled WGS sequence"/>
</dbReference>
<organism evidence="1 2">
    <name type="scientific">Nitratireductor arenosus</name>
    <dbReference type="NCBI Taxonomy" id="2682096"/>
    <lineage>
        <taxon>Bacteria</taxon>
        <taxon>Pseudomonadati</taxon>
        <taxon>Pseudomonadota</taxon>
        <taxon>Alphaproteobacteria</taxon>
        <taxon>Hyphomicrobiales</taxon>
        <taxon>Phyllobacteriaceae</taxon>
        <taxon>Nitratireductor</taxon>
    </lineage>
</organism>
<dbReference type="RefSeq" id="WP_156716000.1">
    <property type="nucleotide sequence ID" value="NZ_WPHG01000010.1"/>
</dbReference>